<protein>
    <submittedName>
        <fullName evidence="2">Uncharacterized protein</fullName>
    </submittedName>
</protein>
<keyword evidence="1" id="KW-0175">Coiled coil</keyword>
<organism evidence="2 3">
    <name type="scientific">Apatococcus fuscideae</name>
    <dbReference type="NCBI Taxonomy" id="2026836"/>
    <lineage>
        <taxon>Eukaryota</taxon>
        <taxon>Viridiplantae</taxon>
        <taxon>Chlorophyta</taxon>
        <taxon>core chlorophytes</taxon>
        <taxon>Trebouxiophyceae</taxon>
        <taxon>Chlorellales</taxon>
        <taxon>Chlorellaceae</taxon>
        <taxon>Apatococcus</taxon>
    </lineage>
</organism>
<evidence type="ECO:0000313" key="3">
    <source>
        <dbReference type="Proteomes" id="UP001485043"/>
    </source>
</evidence>
<dbReference type="EMBL" id="JALJOV010000120">
    <property type="protein sequence ID" value="KAK9866968.1"/>
    <property type="molecule type" value="Genomic_DNA"/>
</dbReference>
<reference evidence="2 3" key="1">
    <citation type="journal article" date="2024" name="Nat. Commun.">
        <title>Phylogenomics reveals the evolutionary origins of lichenization in chlorophyte algae.</title>
        <authorList>
            <person name="Puginier C."/>
            <person name="Libourel C."/>
            <person name="Otte J."/>
            <person name="Skaloud P."/>
            <person name="Haon M."/>
            <person name="Grisel S."/>
            <person name="Petersen M."/>
            <person name="Berrin J.G."/>
            <person name="Delaux P.M."/>
            <person name="Dal Grande F."/>
            <person name="Keller J."/>
        </authorList>
    </citation>
    <scope>NUCLEOTIDE SEQUENCE [LARGE SCALE GENOMIC DNA]</scope>
    <source>
        <strain evidence="2 3">SAG 2523</strain>
    </source>
</reference>
<dbReference type="Proteomes" id="UP001485043">
    <property type="component" value="Unassembled WGS sequence"/>
</dbReference>
<dbReference type="AlphaFoldDB" id="A0AAW1TDT6"/>
<keyword evidence="3" id="KW-1185">Reference proteome</keyword>
<accession>A0AAW1TDT6</accession>
<feature type="coiled-coil region" evidence="1">
    <location>
        <begin position="21"/>
        <end position="73"/>
    </location>
</feature>
<name>A0AAW1TDT6_9CHLO</name>
<comment type="caution">
    <text evidence="2">The sequence shown here is derived from an EMBL/GenBank/DDBJ whole genome shotgun (WGS) entry which is preliminary data.</text>
</comment>
<gene>
    <name evidence="2" type="ORF">WJX84_006061</name>
</gene>
<proteinExistence type="predicted"/>
<evidence type="ECO:0000256" key="1">
    <source>
        <dbReference type="SAM" id="Coils"/>
    </source>
</evidence>
<evidence type="ECO:0000313" key="2">
    <source>
        <dbReference type="EMBL" id="KAK9866968.1"/>
    </source>
</evidence>
<sequence length="91" mass="10073">MPPSGGLKIMLASELKEESELSLLRKEAAQLRTQLAEVKRVDDQELDKLWRLAESQSNQLAQDQARISDLESACADKEVAEQLLSSHAVAI</sequence>